<sequence>MKINKKQILAILVLSFMFLAILALTKVQAQTPPSAGGAWNNQVGMNEIGVEYGQDAQAPTNLITIIVRIINFSLGILGVLFLGLLIMSGYQWMTAGGNEEQVTKAQSRMKNAIIGLVIVLMSWAITYFVIYKMVLPATNPDEHFDVQYDVDPITW</sequence>
<feature type="transmembrane region" description="Helical" evidence="1">
    <location>
        <begin position="111"/>
        <end position="130"/>
    </location>
</feature>
<dbReference type="AlphaFoldDB" id="A0A2G9ZMV7"/>
<evidence type="ECO:0000313" key="3">
    <source>
        <dbReference type="EMBL" id="PIP34523.1"/>
    </source>
</evidence>
<evidence type="ECO:0000256" key="1">
    <source>
        <dbReference type="SAM" id="Phobius"/>
    </source>
</evidence>
<evidence type="ECO:0000256" key="2">
    <source>
        <dbReference type="SAM" id="SignalP"/>
    </source>
</evidence>
<feature type="transmembrane region" description="Helical" evidence="1">
    <location>
        <begin position="65"/>
        <end position="90"/>
    </location>
</feature>
<feature type="signal peptide" evidence="2">
    <location>
        <begin position="1"/>
        <end position="29"/>
    </location>
</feature>
<keyword evidence="2" id="KW-0732">Signal</keyword>
<proteinExistence type="predicted"/>
<keyword evidence="1" id="KW-0812">Transmembrane</keyword>
<gene>
    <name evidence="3" type="ORF">COX21_02410</name>
</gene>
<accession>A0A2G9ZMV7</accession>
<protein>
    <submittedName>
        <fullName evidence="3">Uncharacterized protein</fullName>
    </submittedName>
</protein>
<feature type="chain" id="PRO_5013802690" evidence="2">
    <location>
        <begin position="30"/>
        <end position="155"/>
    </location>
</feature>
<comment type="caution">
    <text evidence="3">The sequence shown here is derived from an EMBL/GenBank/DDBJ whole genome shotgun (WGS) entry which is preliminary data.</text>
</comment>
<organism evidence="3 4">
    <name type="scientific">Candidatus Falkowbacteria bacterium CG23_combo_of_CG06-09_8_20_14_all_41_10</name>
    <dbReference type="NCBI Taxonomy" id="1974571"/>
    <lineage>
        <taxon>Bacteria</taxon>
        <taxon>Candidatus Falkowiibacteriota</taxon>
    </lineage>
</organism>
<reference evidence="3 4" key="1">
    <citation type="submission" date="2017-09" db="EMBL/GenBank/DDBJ databases">
        <title>Depth-based differentiation of microbial function through sediment-hosted aquifers and enrichment of novel symbionts in the deep terrestrial subsurface.</title>
        <authorList>
            <person name="Probst A.J."/>
            <person name="Ladd B."/>
            <person name="Jarett J.K."/>
            <person name="Geller-Mcgrath D.E."/>
            <person name="Sieber C.M."/>
            <person name="Emerson J.B."/>
            <person name="Anantharaman K."/>
            <person name="Thomas B.C."/>
            <person name="Malmstrom R."/>
            <person name="Stieglmeier M."/>
            <person name="Klingl A."/>
            <person name="Woyke T."/>
            <person name="Ryan C.M."/>
            <person name="Banfield J.F."/>
        </authorList>
    </citation>
    <scope>NUCLEOTIDE SEQUENCE [LARGE SCALE GENOMIC DNA]</scope>
    <source>
        <strain evidence="3">CG23_combo_of_CG06-09_8_20_14_all_41_10</strain>
    </source>
</reference>
<dbReference type="Proteomes" id="UP000231408">
    <property type="component" value="Unassembled WGS sequence"/>
</dbReference>
<dbReference type="Pfam" id="PF18895">
    <property type="entry name" value="T4SS_pilin"/>
    <property type="match status" value="1"/>
</dbReference>
<dbReference type="InterPro" id="IPR043993">
    <property type="entry name" value="T4SS_pilin"/>
</dbReference>
<evidence type="ECO:0000313" key="4">
    <source>
        <dbReference type="Proteomes" id="UP000231408"/>
    </source>
</evidence>
<keyword evidence="1" id="KW-1133">Transmembrane helix</keyword>
<name>A0A2G9ZMV7_9BACT</name>
<dbReference type="EMBL" id="PCSE01000070">
    <property type="protein sequence ID" value="PIP34523.1"/>
    <property type="molecule type" value="Genomic_DNA"/>
</dbReference>
<keyword evidence="1" id="KW-0472">Membrane</keyword>